<evidence type="ECO:0000313" key="8">
    <source>
        <dbReference type="EMBL" id="SHN74740.1"/>
    </source>
</evidence>
<dbReference type="PIRSF" id="PIRSF000535">
    <property type="entry name" value="1PFK/6PFK/LacC"/>
    <property type="match status" value="1"/>
</dbReference>
<evidence type="ECO:0000256" key="6">
    <source>
        <dbReference type="PIRNR" id="PIRNR000535"/>
    </source>
</evidence>
<keyword evidence="9" id="KW-1185">Reference proteome</keyword>
<evidence type="ECO:0000256" key="3">
    <source>
        <dbReference type="ARBA" id="ARBA00022741"/>
    </source>
</evidence>
<evidence type="ECO:0000256" key="2">
    <source>
        <dbReference type="ARBA" id="ARBA00022679"/>
    </source>
</evidence>
<gene>
    <name evidence="8" type="ORF">SAMN05216200_11099</name>
</gene>
<dbReference type="PANTHER" id="PTHR46566:SF2">
    <property type="entry name" value="ATP-DEPENDENT 6-PHOSPHOFRUCTOKINASE ISOZYME 2"/>
    <property type="match status" value="1"/>
</dbReference>
<dbReference type="SUPFAM" id="SSF53613">
    <property type="entry name" value="Ribokinase-like"/>
    <property type="match status" value="1"/>
</dbReference>
<name>A0A1M7TVN2_9RHOB</name>
<keyword evidence="3" id="KW-0547">Nucleotide-binding</keyword>
<keyword evidence="5" id="KW-0067">ATP-binding</keyword>
<proteinExistence type="inferred from homology"/>
<dbReference type="RefSeq" id="WP_072748167.1">
    <property type="nucleotide sequence ID" value="NZ_FOHL01000001.1"/>
</dbReference>
<accession>A0A1M7TVN2</accession>
<dbReference type="Pfam" id="PF00294">
    <property type="entry name" value="PfkB"/>
    <property type="match status" value="1"/>
</dbReference>
<dbReference type="AlphaFoldDB" id="A0A1M7TVN2"/>
<evidence type="ECO:0000313" key="9">
    <source>
        <dbReference type="Proteomes" id="UP000184066"/>
    </source>
</evidence>
<dbReference type="InterPro" id="IPR017583">
    <property type="entry name" value="Tagatose/fructose_Pkinase"/>
</dbReference>
<dbReference type="NCBIfam" id="TIGR03168">
    <property type="entry name" value="1-PFK"/>
    <property type="match status" value="1"/>
</dbReference>
<evidence type="ECO:0000256" key="5">
    <source>
        <dbReference type="ARBA" id="ARBA00022840"/>
    </source>
</evidence>
<feature type="domain" description="Carbohydrate kinase PfkB" evidence="7">
    <location>
        <begin position="17"/>
        <end position="297"/>
    </location>
</feature>
<dbReference type="EMBL" id="FRDL01000010">
    <property type="protein sequence ID" value="SHN74740.1"/>
    <property type="molecule type" value="Genomic_DNA"/>
</dbReference>
<comment type="similarity">
    <text evidence="1 6">Belongs to the carbohydrate kinase PfkB family.</text>
</comment>
<dbReference type="STRING" id="1189325.SAMN04488119_101519"/>
<keyword evidence="4 8" id="KW-0418">Kinase</keyword>
<dbReference type="Gene3D" id="3.40.1190.20">
    <property type="match status" value="1"/>
</dbReference>
<dbReference type="InterPro" id="IPR011611">
    <property type="entry name" value="PfkB_dom"/>
</dbReference>
<dbReference type="PROSITE" id="PS00583">
    <property type="entry name" value="PFKB_KINASES_1"/>
    <property type="match status" value="1"/>
</dbReference>
<dbReference type="InterPro" id="IPR002173">
    <property type="entry name" value="Carboh/pur_kinase_PfkB_CS"/>
</dbReference>
<dbReference type="OrthoDB" id="9801219at2"/>
<dbReference type="GO" id="GO:0005829">
    <property type="term" value="C:cytosol"/>
    <property type="evidence" value="ECO:0007669"/>
    <property type="project" value="TreeGrafter"/>
</dbReference>
<reference evidence="8 9" key="1">
    <citation type="submission" date="2016-12" db="EMBL/GenBank/DDBJ databases">
        <authorList>
            <person name="Song W.-J."/>
            <person name="Kurnit D.M."/>
        </authorList>
    </citation>
    <scope>NUCLEOTIDE SEQUENCE [LARGE SCALE GENOMIC DNA]</scope>
    <source>
        <strain evidence="8 9">CGMCC 1.10808</strain>
    </source>
</reference>
<dbReference type="InterPro" id="IPR029056">
    <property type="entry name" value="Ribokinase-like"/>
</dbReference>
<evidence type="ECO:0000259" key="7">
    <source>
        <dbReference type="Pfam" id="PF00294"/>
    </source>
</evidence>
<dbReference type="CDD" id="cd01164">
    <property type="entry name" value="FruK_PfkB_like"/>
    <property type="match status" value="1"/>
</dbReference>
<sequence>MTRIVTVTLNPALDLSTSTPRVEPGRKLRCAPARMDPGGGGINVSRAIARMGGASVALAAMGGGVGRDLRALLEAEGIETHGLGVRRPTRQSLAVTEEETGAQFRFVLPGPSWSAEDCEAAARRIARAVGAGDLAVLSGSQPPGVPAGFAPDLADRLAAKGARLALDTSGAPLRAAAAHRGAPFELLRMDSVEAAELAGRPVDRPAEAAALAARLVAEGAARMAVVAMGARGSALACADGRWMCAPPPVKVVSAVGAGDSFVAAFVLTLARGGSALEACRMGVAAAAAAVQTPATELCEGDEVLRLAPLVTCEAL</sequence>
<dbReference type="PANTHER" id="PTHR46566">
    <property type="entry name" value="1-PHOSPHOFRUCTOKINASE-RELATED"/>
    <property type="match status" value="1"/>
</dbReference>
<dbReference type="GO" id="GO:0005524">
    <property type="term" value="F:ATP binding"/>
    <property type="evidence" value="ECO:0007669"/>
    <property type="project" value="UniProtKB-KW"/>
</dbReference>
<dbReference type="GO" id="GO:0003872">
    <property type="term" value="F:6-phosphofructokinase activity"/>
    <property type="evidence" value="ECO:0007669"/>
    <property type="project" value="TreeGrafter"/>
</dbReference>
<evidence type="ECO:0000256" key="1">
    <source>
        <dbReference type="ARBA" id="ARBA00010688"/>
    </source>
</evidence>
<keyword evidence="2 6" id="KW-0808">Transferase</keyword>
<evidence type="ECO:0000256" key="4">
    <source>
        <dbReference type="ARBA" id="ARBA00022777"/>
    </source>
</evidence>
<dbReference type="Proteomes" id="UP000184066">
    <property type="component" value="Unassembled WGS sequence"/>
</dbReference>
<organism evidence="8 9">
    <name type="scientific">Oceanicella actignis</name>
    <dbReference type="NCBI Taxonomy" id="1189325"/>
    <lineage>
        <taxon>Bacteria</taxon>
        <taxon>Pseudomonadati</taxon>
        <taxon>Pseudomonadota</taxon>
        <taxon>Alphaproteobacteria</taxon>
        <taxon>Rhodobacterales</taxon>
        <taxon>Paracoccaceae</taxon>
        <taxon>Oceanicella</taxon>
    </lineage>
</organism>
<protein>
    <recommendedName>
        <fullName evidence="6">Phosphofructokinase</fullName>
    </recommendedName>
</protein>